<accession>A0ABX0WDQ6</accession>
<dbReference type="EMBL" id="QHLQ01000017">
    <property type="protein sequence ID" value="NIZ62415.1"/>
    <property type="molecule type" value="Genomic_DNA"/>
</dbReference>
<sequence length="234" mass="24938">MSEVAFPPLLSGHEVSGHEDPFGTACKKAILGCDAGLVTYNLAADSLRAALVFAPEVPLRQAMAMLPTCGVGFQNALGALAPPEVAVHLEWQGQIRVNGARCGALRSAASSTDPDTPPDWLVIGLEVPLWPASQDSGNTPDETALYAEGCADVEAPALLESWARHSLHWITRWEDSDAKALHAEWRGLAHGIGEDTVQAGMPGTFLGIDQDFGMLLRDEETTHLIPLTTLLETP</sequence>
<name>A0ABX0WDQ6_9RHOB</name>
<dbReference type="InterPro" id="IPR004143">
    <property type="entry name" value="BPL_LPL_catalytic"/>
</dbReference>
<dbReference type="InterPro" id="IPR045864">
    <property type="entry name" value="aa-tRNA-synth_II/BPL/LPL"/>
</dbReference>
<dbReference type="Proteomes" id="UP001429564">
    <property type="component" value="Unassembled WGS sequence"/>
</dbReference>
<organism evidence="3 4">
    <name type="scientific">Parasedimentitalea denitrificans</name>
    <dbReference type="NCBI Taxonomy" id="2211118"/>
    <lineage>
        <taxon>Bacteria</taxon>
        <taxon>Pseudomonadati</taxon>
        <taxon>Pseudomonadota</taxon>
        <taxon>Alphaproteobacteria</taxon>
        <taxon>Rhodobacterales</taxon>
        <taxon>Paracoccaceae</taxon>
        <taxon>Parasedimentitalea</taxon>
    </lineage>
</organism>
<feature type="domain" description="DUF4444" evidence="1">
    <location>
        <begin position="192"/>
        <end position="232"/>
    </location>
</feature>
<dbReference type="RefSeq" id="WP_167685040.1">
    <property type="nucleotide sequence ID" value="NZ_QHLQ01000017.1"/>
</dbReference>
<evidence type="ECO:0000259" key="2">
    <source>
        <dbReference type="Pfam" id="PF16917"/>
    </source>
</evidence>
<dbReference type="Pfam" id="PF16917">
    <property type="entry name" value="BPL_LplA_LipB_2"/>
    <property type="match status" value="1"/>
</dbReference>
<proteinExistence type="predicted"/>
<gene>
    <name evidence="3" type="ORF">DL239_15690</name>
</gene>
<protein>
    <recommendedName>
        <fullName evidence="5">DUF4444 domain-containing protein</fullName>
    </recommendedName>
</protein>
<dbReference type="InterPro" id="IPR028044">
    <property type="entry name" value="DUF4444"/>
</dbReference>
<evidence type="ECO:0008006" key="5">
    <source>
        <dbReference type="Google" id="ProtNLM"/>
    </source>
</evidence>
<evidence type="ECO:0000313" key="3">
    <source>
        <dbReference type="EMBL" id="NIZ62415.1"/>
    </source>
</evidence>
<evidence type="ECO:0000259" key="1">
    <source>
        <dbReference type="Pfam" id="PF14563"/>
    </source>
</evidence>
<dbReference type="Gene3D" id="3.30.930.10">
    <property type="entry name" value="Bira Bifunctional Protein, Domain 2"/>
    <property type="match status" value="1"/>
</dbReference>
<feature type="domain" description="BPL/LPL catalytic" evidence="2">
    <location>
        <begin position="6"/>
        <end position="186"/>
    </location>
</feature>
<reference evidence="3 4" key="1">
    <citation type="submission" date="2018-05" db="EMBL/GenBank/DDBJ databases">
        <authorList>
            <person name="Zhang Y.-J."/>
        </authorList>
    </citation>
    <scope>NUCLEOTIDE SEQUENCE [LARGE SCALE GENOMIC DNA]</scope>
    <source>
        <strain evidence="3 4">CY04</strain>
    </source>
</reference>
<evidence type="ECO:0000313" key="4">
    <source>
        <dbReference type="Proteomes" id="UP001429564"/>
    </source>
</evidence>
<comment type="caution">
    <text evidence="3">The sequence shown here is derived from an EMBL/GenBank/DDBJ whole genome shotgun (WGS) entry which is preliminary data.</text>
</comment>
<dbReference type="Pfam" id="PF14563">
    <property type="entry name" value="DUF4444"/>
    <property type="match status" value="1"/>
</dbReference>
<dbReference type="SUPFAM" id="SSF55681">
    <property type="entry name" value="Class II aaRS and biotin synthetases"/>
    <property type="match status" value="1"/>
</dbReference>
<dbReference type="Gene3D" id="2.30.30.100">
    <property type="match status" value="1"/>
</dbReference>
<keyword evidence="4" id="KW-1185">Reference proteome</keyword>